<gene>
    <name evidence="2" type="ORF">BM221_009802</name>
</gene>
<feature type="region of interest" description="Disordered" evidence="1">
    <location>
        <begin position="1"/>
        <end position="20"/>
    </location>
</feature>
<organism evidence="2 3">
    <name type="scientific">Beauveria bassiana</name>
    <name type="common">White muscardine disease fungus</name>
    <name type="synonym">Tritirachium shiotae</name>
    <dbReference type="NCBI Taxonomy" id="176275"/>
    <lineage>
        <taxon>Eukaryota</taxon>
        <taxon>Fungi</taxon>
        <taxon>Dikarya</taxon>
        <taxon>Ascomycota</taxon>
        <taxon>Pezizomycotina</taxon>
        <taxon>Sordariomycetes</taxon>
        <taxon>Hypocreomycetidae</taxon>
        <taxon>Hypocreales</taxon>
        <taxon>Cordycipitaceae</taxon>
        <taxon>Beauveria</taxon>
    </lineage>
</organism>
<protein>
    <submittedName>
        <fullName evidence="2">Uncharacterized protein</fullName>
    </submittedName>
</protein>
<feature type="region of interest" description="Disordered" evidence="1">
    <location>
        <begin position="51"/>
        <end position="114"/>
    </location>
</feature>
<dbReference type="Proteomes" id="UP000235728">
    <property type="component" value="Unassembled WGS sequence"/>
</dbReference>
<evidence type="ECO:0000313" key="2">
    <source>
        <dbReference type="EMBL" id="PMB64414.1"/>
    </source>
</evidence>
<comment type="caution">
    <text evidence="2">The sequence shown here is derived from an EMBL/GenBank/DDBJ whole genome shotgun (WGS) entry which is preliminary data.</text>
</comment>
<feature type="compositionally biased region" description="Polar residues" evidence="1">
    <location>
        <begin position="95"/>
        <end position="105"/>
    </location>
</feature>
<proteinExistence type="predicted"/>
<sequence>MKIALVQKQHGVRGKEAKRPSVEACTPAFRWGGAARVWPASAFSPAEVLVPEGRAQEEAGDRLQEHPSGRPDEMHVHSLRDKYLPPQRELVVQSPRRQGQTSNPEPATDTGEPLQVELLLLHIGSFSST</sequence>
<accession>A0A2N6NAV9</accession>
<feature type="compositionally biased region" description="Basic and acidic residues" evidence="1">
    <location>
        <begin position="54"/>
        <end position="83"/>
    </location>
</feature>
<evidence type="ECO:0000256" key="1">
    <source>
        <dbReference type="SAM" id="MobiDB-lite"/>
    </source>
</evidence>
<dbReference type="EMBL" id="MRVG01000013">
    <property type="protein sequence ID" value="PMB64414.1"/>
    <property type="molecule type" value="Genomic_DNA"/>
</dbReference>
<reference evidence="2 3" key="1">
    <citation type="journal article" date="2016" name="Appl. Microbiol. Biotechnol.">
        <title>Characterization of T-DNA insertion mutants with decreased virulence in the entomopathogenic fungus Beauveria bassiana JEF-007.</title>
        <authorList>
            <person name="Kim S."/>
            <person name="Lee S.J."/>
            <person name="Nai Y.S."/>
            <person name="Yu J.S."/>
            <person name="Lee M.R."/>
            <person name="Yang Y.T."/>
            <person name="Kim J.S."/>
        </authorList>
    </citation>
    <scope>NUCLEOTIDE SEQUENCE [LARGE SCALE GENOMIC DNA]</scope>
    <source>
        <strain evidence="2 3">JEF-007</strain>
    </source>
</reference>
<name>A0A2N6NAV9_BEABA</name>
<evidence type="ECO:0000313" key="3">
    <source>
        <dbReference type="Proteomes" id="UP000235728"/>
    </source>
</evidence>
<dbReference type="AlphaFoldDB" id="A0A2N6NAV9"/>